<keyword evidence="2" id="KW-1185">Reference proteome</keyword>
<proteinExistence type="predicted"/>
<protein>
    <submittedName>
        <fullName evidence="1">Uncharacterized protein</fullName>
    </submittedName>
</protein>
<organism evidence="1 2">
    <name type="scientific">Devosia riboflavina</name>
    <dbReference type="NCBI Taxonomy" id="46914"/>
    <lineage>
        <taxon>Bacteria</taxon>
        <taxon>Pseudomonadati</taxon>
        <taxon>Pseudomonadota</taxon>
        <taxon>Alphaproteobacteria</taxon>
        <taxon>Hyphomicrobiales</taxon>
        <taxon>Devosiaceae</taxon>
        <taxon>Devosia</taxon>
    </lineage>
</organism>
<dbReference type="STRING" id="46914.JP75_20400"/>
<reference evidence="1 2" key="1">
    <citation type="submission" date="2014-08" db="EMBL/GenBank/DDBJ databases">
        <authorList>
            <person name="Hassan Y.I."/>
            <person name="Lepp D."/>
            <person name="Zhou T."/>
        </authorList>
    </citation>
    <scope>NUCLEOTIDE SEQUENCE [LARGE SCALE GENOMIC DNA]</scope>
    <source>
        <strain evidence="1 2">IFO13584</strain>
    </source>
</reference>
<comment type="caution">
    <text evidence="1">The sequence shown here is derived from an EMBL/GenBank/DDBJ whole genome shotgun (WGS) entry which is preliminary data.</text>
</comment>
<dbReference type="AlphaFoldDB" id="A0A087LY31"/>
<dbReference type="EMBL" id="JQGC01000024">
    <property type="protein sequence ID" value="KFL29534.1"/>
    <property type="molecule type" value="Genomic_DNA"/>
</dbReference>
<sequence>MIGRLFGTSVALCVTAVAVAGIGLIVAMDLAGEDLIFGRLAAIFGEREPQAAVVAPNLEEVPALAGAKDITFFKETPVAGLPFKVTTGVRFASPADLAGNLVGSRWCYIAALAGDGVERKITLAHQQGSNNPVFHGLEGLPSQQLDLFRLGATALAALARSHCNFDFTLPGAEE</sequence>
<evidence type="ECO:0000313" key="2">
    <source>
        <dbReference type="Proteomes" id="UP000028981"/>
    </source>
</evidence>
<accession>A0A087LY31</accession>
<gene>
    <name evidence="1" type="ORF">JP75_20400</name>
</gene>
<dbReference type="Proteomes" id="UP000028981">
    <property type="component" value="Unassembled WGS sequence"/>
</dbReference>
<dbReference type="OrthoDB" id="9967382at2"/>
<name>A0A087LY31_9HYPH</name>
<dbReference type="RefSeq" id="WP_035086252.1">
    <property type="nucleotide sequence ID" value="NZ_JQGC01000024.1"/>
</dbReference>
<evidence type="ECO:0000313" key="1">
    <source>
        <dbReference type="EMBL" id="KFL29534.1"/>
    </source>
</evidence>